<organism evidence="1 2">
    <name type="scientific">Alteromonas stellipolaris</name>
    <dbReference type="NCBI Taxonomy" id="233316"/>
    <lineage>
        <taxon>Bacteria</taxon>
        <taxon>Pseudomonadati</taxon>
        <taxon>Pseudomonadota</taxon>
        <taxon>Gammaproteobacteria</taxon>
        <taxon>Alteromonadales</taxon>
        <taxon>Alteromonadaceae</taxon>
        <taxon>Alteromonas/Salinimonas group</taxon>
        <taxon>Alteromonas</taxon>
    </lineage>
</organism>
<dbReference type="EMBL" id="JAUOQI010000012">
    <property type="protein sequence ID" value="MDO6578824.1"/>
    <property type="molecule type" value="Genomic_DNA"/>
</dbReference>
<dbReference type="AlphaFoldDB" id="A0AAW7Z241"/>
<gene>
    <name evidence="1" type="ORF">Q4527_15570</name>
</gene>
<dbReference type="InterPro" id="IPR029063">
    <property type="entry name" value="SAM-dependent_MTases_sf"/>
</dbReference>
<comment type="caution">
    <text evidence="1">The sequence shown here is derived from an EMBL/GenBank/DDBJ whole genome shotgun (WGS) entry which is preliminary data.</text>
</comment>
<dbReference type="GO" id="GO:0008168">
    <property type="term" value="F:methyltransferase activity"/>
    <property type="evidence" value="ECO:0007669"/>
    <property type="project" value="UniProtKB-KW"/>
</dbReference>
<evidence type="ECO:0000313" key="2">
    <source>
        <dbReference type="Proteomes" id="UP001170717"/>
    </source>
</evidence>
<name>A0AAW7Z241_9ALTE</name>
<dbReference type="Gene3D" id="3.40.50.150">
    <property type="entry name" value="Vaccinia Virus protein VP39"/>
    <property type="match status" value="1"/>
</dbReference>
<proteinExistence type="predicted"/>
<sequence length="273" mass="30666">MSESSEDIKVLISSLQQTLFKRIERQERTNRNLVNQVYTQLESLFWLEKKLLLKNQLPPLRGWATSPDVLLKLHSHIIETKPKCIVEFGSGASTLVIADALRQNGSGKLYSFDDSDEFGSKTQSNLNKEELNSFVNLTVASLVPWSGSHLTTESVTPYWYDATVLDKLDSVDLVWVDGPPGKTCKFSRFPAVPAVIDKLHSSSQVWMDDTIREEETQICEAWSELTKMSLEFFSLEKGLGVLSYSDENNVLGNKPNVAISEPNDSIVSKLDFS</sequence>
<keyword evidence="1" id="KW-0808">Transferase</keyword>
<protein>
    <submittedName>
        <fullName evidence="1">Class I SAM-dependent methyltransferase</fullName>
        <ecNumber evidence="1">2.1.1.-</ecNumber>
    </submittedName>
</protein>
<dbReference type="Pfam" id="PF13578">
    <property type="entry name" value="Methyltransf_24"/>
    <property type="match status" value="1"/>
</dbReference>
<evidence type="ECO:0000313" key="1">
    <source>
        <dbReference type="EMBL" id="MDO6578824.1"/>
    </source>
</evidence>
<dbReference type="Proteomes" id="UP001170717">
    <property type="component" value="Unassembled WGS sequence"/>
</dbReference>
<dbReference type="RefSeq" id="WP_303538739.1">
    <property type="nucleotide sequence ID" value="NZ_JAUOQI010000012.1"/>
</dbReference>
<dbReference type="SUPFAM" id="SSF53335">
    <property type="entry name" value="S-adenosyl-L-methionine-dependent methyltransferases"/>
    <property type="match status" value="1"/>
</dbReference>
<keyword evidence="1" id="KW-0489">Methyltransferase</keyword>
<reference evidence="1" key="1">
    <citation type="submission" date="2023-07" db="EMBL/GenBank/DDBJ databases">
        <title>Genome content predicts the carbon catabolic preferences of heterotrophic bacteria.</title>
        <authorList>
            <person name="Gralka M."/>
        </authorList>
    </citation>
    <scope>NUCLEOTIDE SEQUENCE</scope>
    <source>
        <strain evidence="1">F2M12</strain>
    </source>
</reference>
<accession>A0AAW7Z241</accession>
<dbReference type="EC" id="2.1.1.-" evidence="1"/>
<dbReference type="GO" id="GO:0032259">
    <property type="term" value="P:methylation"/>
    <property type="evidence" value="ECO:0007669"/>
    <property type="project" value="UniProtKB-KW"/>
</dbReference>